<accession>A0A9X1ZS97</accession>
<evidence type="ECO:0000313" key="1">
    <source>
        <dbReference type="EMBL" id="MCL6220102.1"/>
    </source>
</evidence>
<dbReference type="AlphaFoldDB" id="A0A9X1ZS97"/>
<proteinExistence type="predicted"/>
<dbReference type="PANTHER" id="PTHR34817">
    <property type="entry name" value="NUCLEOTIDYLTRANSFERASE"/>
    <property type="match status" value="1"/>
</dbReference>
<comment type="caution">
    <text evidence="1">The sequence shown here is derived from an EMBL/GenBank/DDBJ whole genome shotgun (WGS) entry which is preliminary data.</text>
</comment>
<dbReference type="PANTHER" id="PTHR34817:SF1">
    <property type="entry name" value="NUCLEOTIDYLTRANSFERASE"/>
    <property type="match status" value="1"/>
</dbReference>
<keyword evidence="2" id="KW-1185">Reference proteome</keyword>
<reference evidence="1" key="1">
    <citation type="submission" date="2022-01" db="EMBL/GenBank/DDBJ databases">
        <title>Genome sequencing of Zunongwangia sp. M21534 genome.</title>
        <authorList>
            <person name="Chen Y."/>
            <person name="Dong C."/>
            <person name="Shao Z."/>
        </authorList>
    </citation>
    <scope>NUCLEOTIDE SEQUENCE</scope>
    <source>
        <strain evidence="1">MCCC M21534</strain>
    </source>
</reference>
<dbReference type="Pfam" id="PF10127">
    <property type="entry name" value="RlaP"/>
    <property type="match status" value="1"/>
</dbReference>
<dbReference type="RefSeq" id="WP_249602807.1">
    <property type="nucleotide sequence ID" value="NZ_JAKHSK010000032.1"/>
</dbReference>
<protein>
    <submittedName>
        <fullName evidence="1">Nucleotidyltransferase domain-containing protein</fullName>
    </submittedName>
</protein>
<sequence>MTIEDLKQQKLIILECISESKAYGLDTPESDTDIKGVFILPKKDFYGLNYIPQVSNATNDIVYYELGRYLELLSVNNPNILELLNTPPSAVLYKHPLLDRIDSRRILSKLCKNTFGKFAISQIKKAKGLKKKIVNPVEKECKSVLSFCYVNHEQGAIPLPDYLALKNWKQEDCGLINIPHMKNMYGLFYGAQLGYKGIMQHEQSNDVSLSSIPKEEKQQALLYFNKDGYSSYCKEYKEYWNWVKHRNEARYQNTQNHGKNYDAKNMMHTFRLLEMALEIAREKQINVQRPNREFLLEIKSGKFAYDTLLAQANKLQAQLEEAFQQTDLPEHPDLHYINQLAYELREGLYREGFY</sequence>
<gene>
    <name evidence="1" type="ORF">L1967_17555</name>
</gene>
<name>A0A9X1ZS97_9FLAO</name>
<dbReference type="EMBL" id="JAKHSK010000032">
    <property type="protein sequence ID" value="MCL6220102.1"/>
    <property type="molecule type" value="Genomic_DNA"/>
</dbReference>
<evidence type="ECO:0000313" key="2">
    <source>
        <dbReference type="Proteomes" id="UP001139521"/>
    </source>
</evidence>
<dbReference type="Proteomes" id="UP001139521">
    <property type="component" value="Unassembled WGS sequence"/>
</dbReference>
<organism evidence="1 2">
    <name type="scientific">Zunongwangia pacifica</name>
    <dbReference type="NCBI Taxonomy" id="2911062"/>
    <lineage>
        <taxon>Bacteria</taxon>
        <taxon>Pseudomonadati</taxon>
        <taxon>Bacteroidota</taxon>
        <taxon>Flavobacteriia</taxon>
        <taxon>Flavobacteriales</taxon>
        <taxon>Flavobacteriaceae</taxon>
        <taxon>Zunongwangia</taxon>
    </lineage>
</organism>
<dbReference type="InterPro" id="IPR018775">
    <property type="entry name" value="RlaP"/>
</dbReference>